<dbReference type="Pfam" id="PF22595">
    <property type="entry name" value="CFAP107"/>
    <property type="match status" value="1"/>
</dbReference>
<keyword evidence="4" id="KW-0969">Cilium</keyword>
<keyword evidence="5" id="KW-0206">Cytoskeleton</keyword>
<comment type="subunit">
    <text evidence="8">Microtubule inner protein component of sperm flagellar doublet microtubules.</text>
</comment>
<protein>
    <submittedName>
        <fullName evidence="9">Uncharacterized protein</fullName>
    </submittedName>
</protein>
<dbReference type="GO" id="GO:0030317">
    <property type="term" value="P:flagellated sperm motility"/>
    <property type="evidence" value="ECO:0007669"/>
    <property type="project" value="InterPro"/>
</dbReference>
<dbReference type="InterPro" id="IPR037662">
    <property type="entry name" value="CFAP68/107"/>
</dbReference>
<dbReference type="InterPro" id="IPR054709">
    <property type="entry name" value="CFAP107"/>
</dbReference>
<evidence type="ECO:0000256" key="5">
    <source>
        <dbReference type="ARBA" id="ARBA00023212"/>
    </source>
</evidence>
<keyword evidence="6" id="KW-0966">Cell projection</keyword>
<dbReference type="GO" id="GO:0005879">
    <property type="term" value="C:axonemal microtubule"/>
    <property type="evidence" value="ECO:0007669"/>
    <property type="project" value="TreeGrafter"/>
</dbReference>
<keyword evidence="3" id="KW-0282">Flagellum</keyword>
<dbReference type="AlphaFoldDB" id="A0A8J6ENC8"/>
<reference evidence="9" key="1">
    <citation type="thesis" date="2020" institute="ProQuest LLC" country="789 East Eisenhower Parkway, Ann Arbor, MI, USA">
        <title>Comparative Genomics and Chromosome Evolution.</title>
        <authorList>
            <person name="Mudd A.B."/>
        </authorList>
    </citation>
    <scope>NUCLEOTIDE SEQUENCE</scope>
    <source>
        <strain evidence="9">HN-11 Male</strain>
        <tissue evidence="9">Kidney and liver</tissue>
    </source>
</reference>
<keyword evidence="2" id="KW-0963">Cytoplasm</keyword>
<dbReference type="EMBL" id="WNTK01000075">
    <property type="protein sequence ID" value="KAG9472080.1"/>
    <property type="molecule type" value="Genomic_DNA"/>
</dbReference>
<evidence type="ECO:0000256" key="1">
    <source>
        <dbReference type="ARBA" id="ARBA00004611"/>
    </source>
</evidence>
<proteinExistence type="predicted"/>
<sequence>MAAYSDCAKKLSLPGWRIEQRYANKVLIGNWVEERKKFMRSNLPAPKSCYEKDFVWFSDSKPDRIQRRYYLKRMAGLLERHLLSHHGEPSSRHLVSQYDDHYIRCGNSTLPPLRSWDGNSMTWAPEKSDFPSTDPPTNFGLLQEKQKLWRNQVSEEPRSVYSASYRQPPPSALKTTRFGVAPRVLSSTMHPPNNTNKALDFKCQAYLQVPDNPVGRTNSNLIIKSTS</sequence>
<dbReference type="OrthoDB" id="8185227at2759"/>
<evidence type="ECO:0000313" key="9">
    <source>
        <dbReference type="EMBL" id="KAG9472080.1"/>
    </source>
</evidence>
<evidence type="ECO:0000256" key="7">
    <source>
        <dbReference type="ARBA" id="ARBA00035003"/>
    </source>
</evidence>
<gene>
    <name evidence="9" type="ORF">GDO78_021308</name>
</gene>
<organism evidence="9 10">
    <name type="scientific">Eleutherodactylus coqui</name>
    <name type="common">Puerto Rican coqui</name>
    <dbReference type="NCBI Taxonomy" id="57060"/>
    <lineage>
        <taxon>Eukaryota</taxon>
        <taxon>Metazoa</taxon>
        <taxon>Chordata</taxon>
        <taxon>Craniata</taxon>
        <taxon>Vertebrata</taxon>
        <taxon>Euteleostomi</taxon>
        <taxon>Amphibia</taxon>
        <taxon>Batrachia</taxon>
        <taxon>Anura</taxon>
        <taxon>Neobatrachia</taxon>
        <taxon>Hyloidea</taxon>
        <taxon>Eleutherodactylidae</taxon>
        <taxon>Eleutherodactylinae</taxon>
        <taxon>Eleutherodactylus</taxon>
        <taxon>Eleutherodactylus</taxon>
    </lineage>
</organism>
<evidence type="ECO:0000256" key="4">
    <source>
        <dbReference type="ARBA" id="ARBA00023069"/>
    </source>
</evidence>
<accession>A0A8J6ENC8</accession>
<comment type="subcellular location">
    <subcellularLocation>
        <location evidence="1">Cytoplasm</location>
        <location evidence="1">Cytoskeleton</location>
        <location evidence="1">Flagellum axoneme</location>
    </subcellularLocation>
</comment>
<dbReference type="Proteomes" id="UP000770717">
    <property type="component" value="Unassembled WGS sequence"/>
</dbReference>
<dbReference type="PANTHER" id="PTHR31180">
    <property type="entry name" value="CILIA- AND FLAGELLA-ASSOCIATED PROTEIN 107-RELATED"/>
    <property type="match status" value="1"/>
</dbReference>
<evidence type="ECO:0000256" key="2">
    <source>
        <dbReference type="ARBA" id="ARBA00022490"/>
    </source>
</evidence>
<name>A0A8J6ENC8_ELECQ</name>
<keyword evidence="10" id="KW-1185">Reference proteome</keyword>
<dbReference type="PANTHER" id="PTHR31180:SF2">
    <property type="entry name" value="CILIA- AND FLAGELLA-ASSOCIATED PROTEIN 107"/>
    <property type="match status" value="1"/>
</dbReference>
<comment type="caution">
    <text evidence="9">The sequence shown here is derived from an EMBL/GenBank/DDBJ whole genome shotgun (WGS) entry which is preliminary data.</text>
</comment>
<evidence type="ECO:0000256" key="8">
    <source>
        <dbReference type="ARBA" id="ARBA00046435"/>
    </source>
</evidence>
<evidence type="ECO:0000313" key="10">
    <source>
        <dbReference type="Proteomes" id="UP000770717"/>
    </source>
</evidence>
<evidence type="ECO:0000256" key="3">
    <source>
        <dbReference type="ARBA" id="ARBA00022846"/>
    </source>
</evidence>
<evidence type="ECO:0000256" key="6">
    <source>
        <dbReference type="ARBA" id="ARBA00023273"/>
    </source>
</evidence>
<comment type="function">
    <text evidence="7">Microtubule inner protein (MIP) part of the dynein-decorated doublet microtubules (DMTs) in cilia axoneme, which is required for motile cilia beating.</text>
</comment>